<evidence type="ECO:0000313" key="8">
    <source>
        <dbReference type="Proteomes" id="UP000798046"/>
    </source>
</evidence>
<keyword evidence="6" id="KW-0378">Hydrolase</keyword>
<accession>A0ABQ6TMW4</accession>
<evidence type="ECO:0000256" key="3">
    <source>
        <dbReference type="ARBA" id="ARBA00022670"/>
    </source>
</evidence>
<keyword evidence="4" id="KW-0479">Metal-binding</keyword>
<evidence type="ECO:0000256" key="5">
    <source>
        <dbReference type="ARBA" id="ARBA00022750"/>
    </source>
</evidence>
<dbReference type="InterPro" id="IPR004419">
    <property type="entry name" value="Pept_A31_hyd_express"/>
</dbReference>
<evidence type="ECO:0000256" key="2">
    <source>
        <dbReference type="ARBA" id="ARBA00022596"/>
    </source>
</evidence>
<dbReference type="RefSeq" id="WP_151157425.1">
    <property type="nucleotide sequence ID" value="NZ_VZRA01000003.1"/>
</dbReference>
<reference evidence="7 8" key="1">
    <citation type="journal article" date="2020" name="Microorganisms">
        <title>Description of Three Novel Members in the Family Geobacteraceae, Oryzomonas japonicum gen. nov., sp. nov., Oryzomonas sagensis sp. nov., and Oryzomonas ruber sp. nov.</title>
        <authorList>
            <person name="Xu Z."/>
            <person name="Masuda Y."/>
            <person name="Hayakawa C."/>
            <person name="Ushijima N."/>
            <person name="Kawano K."/>
            <person name="Shiratori Y."/>
            <person name="Senoo K."/>
            <person name="Itoh H."/>
        </authorList>
    </citation>
    <scope>NUCLEOTIDE SEQUENCE [LARGE SCALE GENOMIC DNA]</scope>
    <source>
        <strain evidence="7 8">Red100</strain>
    </source>
</reference>
<name>A0ABQ6TMW4_9BACT</name>
<protein>
    <submittedName>
        <fullName evidence="7">HyaD/HybD family hydrogenase maturation endopeptidase</fullName>
    </submittedName>
</protein>
<dbReference type="NCBIfam" id="TIGR00140">
    <property type="entry name" value="hupD"/>
    <property type="match status" value="1"/>
</dbReference>
<dbReference type="PRINTS" id="PR00446">
    <property type="entry name" value="HYDRGNUPTAKE"/>
</dbReference>
<sequence>MILHDGQAQAPAILVLGIGNLVMCDDGVGVRVVQELQKRYRFPPQVEIMDGGTLGLDLLPMLEGIGRLLVVDAVETGGKPGTLVRLSGKELPIALQTKVSPHQMGLKDLLAVAELLGHAPREMVLVGIQPASIEMGAELSQNITAQLEKMIGNVLTELNEWGVEARPF</sequence>
<dbReference type="NCBIfam" id="TIGR00072">
    <property type="entry name" value="hydrog_prot"/>
    <property type="match status" value="1"/>
</dbReference>
<organism evidence="7 8">
    <name type="scientific">Oryzomonas sagensis</name>
    <dbReference type="NCBI Taxonomy" id="2603857"/>
    <lineage>
        <taxon>Bacteria</taxon>
        <taxon>Pseudomonadati</taxon>
        <taxon>Thermodesulfobacteriota</taxon>
        <taxon>Desulfuromonadia</taxon>
        <taxon>Geobacterales</taxon>
        <taxon>Geobacteraceae</taxon>
        <taxon>Oryzomonas</taxon>
    </lineage>
</organism>
<dbReference type="Pfam" id="PF01750">
    <property type="entry name" value="HycI"/>
    <property type="match status" value="1"/>
</dbReference>
<gene>
    <name evidence="7" type="primary">hybD</name>
    <name evidence="7" type="ORF">F6V30_13300</name>
</gene>
<comment type="similarity">
    <text evidence="1">Belongs to the peptidase A31 family.</text>
</comment>
<dbReference type="PANTHER" id="PTHR30302">
    <property type="entry name" value="HYDROGENASE 1 MATURATION PROTEASE"/>
    <property type="match status" value="1"/>
</dbReference>
<evidence type="ECO:0000313" key="7">
    <source>
        <dbReference type="EMBL" id="KAB0669765.1"/>
    </source>
</evidence>
<dbReference type="SUPFAM" id="SSF53163">
    <property type="entry name" value="HybD-like"/>
    <property type="match status" value="1"/>
</dbReference>
<evidence type="ECO:0000256" key="6">
    <source>
        <dbReference type="ARBA" id="ARBA00022801"/>
    </source>
</evidence>
<proteinExistence type="inferred from homology"/>
<evidence type="ECO:0000256" key="1">
    <source>
        <dbReference type="ARBA" id="ARBA00006814"/>
    </source>
</evidence>
<dbReference type="CDD" id="cd06062">
    <property type="entry name" value="H2MP_MemB-H2up"/>
    <property type="match status" value="1"/>
</dbReference>
<keyword evidence="8" id="KW-1185">Reference proteome</keyword>
<evidence type="ECO:0000256" key="4">
    <source>
        <dbReference type="ARBA" id="ARBA00022723"/>
    </source>
</evidence>
<keyword evidence="5" id="KW-0064">Aspartyl protease</keyword>
<keyword evidence="3" id="KW-0645">Protease</keyword>
<dbReference type="InterPro" id="IPR023430">
    <property type="entry name" value="Pept_HybD-like_dom_sf"/>
</dbReference>
<dbReference type="PANTHER" id="PTHR30302:SF1">
    <property type="entry name" value="HYDROGENASE 2 MATURATION PROTEASE"/>
    <property type="match status" value="1"/>
</dbReference>
<keyword evidence="2" id="KW-0533">Nickel</keyword>
<dbReference type="Gene3D" id="3.40.50.1450">
    <property type="entry name" value="HybD-like"/>
    <property type="match status" value="1"/>
</dbReference>
<dbReference type="Proteomes" id="UP000798046">
    <property type="component" value="Unassembled WGS sequence"/>
</dbReference>
<dbReference type="EMBL" id="VZRA01000003">
    <property type="protein sequence ID" value="KAB0669765.1"/>
    <property type="molecule type" value="Genomic_DNA"/>
</dbReference>
<dbReference type="InterPro" id="IPR000671">
    <property type="entry name" value="Peptidase_A31"/>
</dbReference>
<comment type="caution">
    <text evidence="7">The sequence shown here is derived from an EMBL/GenBank/DDBJ whole genome shotgun (WGS) entry which is preliminary data.</text>
</comment>